<reference evidence="1" key="1">
    <citation type="journal article" date="2020" name="Stud. Mycol.">
        <title>101 Dothideomycetes genomes: a test case for predicting lifestyles and emergence of pathogens.</title>
        <authorList>
            <person name="Haridas S."/>
            <person name="Albert R."/>
            <person name="Binder M."/>
            <person name="Bloem J."/>
            <person name="Labutti K."/>
            <person name="Salamov A."/>
            <person name="Andreopoulos B."/>
            <person name="Baker S."/>
            <person name="Barry K."/>
            <person name="Bills G."/>
            <person name="Bluhm B."/>
            <person name="Cannon C."/>
            <person name="Castanera R."/>
            <person name="Culley D."/>
            <person name="Daum C."/>
            <person name="Ezra D."/>
            <person name="Gonzalez J."/>
            <person name="Henrissat B."/>
            <person name="Kuo A."/>
            <person name="Liang C."/>
            <person name="Lipzen A."/>
            <person name="Lutzoni F."/>
            <person name="Magnuson J."/>
            <person name="Mondo S."/>
            <person name="Nolan M."/>
            <person name="Ohm R."/>
            <person name="Pangilinan J."/>
            <person name="Park H.-J."/>
            <person name="Ramirez L."/>
            <person name="Alfaro M."/>
            <person name="Sun H."/>
            <person name="Tritt A."/>
            <person name="Yoshinaga Y."/>
            <person name="Zwiers L.-H."/>
            <person name="Turgeon B."/>
            <person name="Goodwin S."/>
            <person name="Spatafora J."/>
            <person name="Crous P."/>
            <person name="Grigoriev I."/>
        </authorList>
    </citation>
    <scope>NUCLEOTIDE SEQUENCE</scope>
    <source>
        <strain evidence="1">CBS 279.74</strain>
    </source>
</reference>
<organism evidence="1 2">
    <name type="scientific">Pleomassaria siparia CBS 279.74</name>
    <dbReference type="NCBI Taxonomy" id="1314801"/>
    <lineage>
        <taxon>Eukaryota</taxon>
        <taxon>Fungi</taxon>
        <taxon>Dikarya</taxon>
        <taxon>Ascomycota</taxon>
        <taxon>Pezizomycotina</taxon>
        <taxon>Dothideomycetes</taxon>
        <taxon>Pleosporomycetidae</taxon>
        <taxon>Pleosporales</taxon>
        <taxon>Pleomassariaceae</taxon>
        <taxon>Pleomassaria</taxon>
    </lineage>
</organism>
<evidence type="ECO:0000313" key="1">
    <source>
        <dbReference type="EMBL" id="KAF2714042.1"/>
    </source>
</evidence>
<sequence>MQSHGVSLVSGRNQSARHGLTLDLDQAMETDHLIPAALGSYHRDRVIDAMVTPPSTNLVIPRSDLWLLARRGGQVRRARTACIVCAKQPCSPRNFLRFTIQWHGWPQIRDLFEAGRHPESGYNHLMWQDEAAAQNQAVHQPVGPKQCGVQCLESKIEGGGVPRAAGSGRNVKKEDGPVANLVAFCGDKLILFRMTRMERKEICEKRGLAAPVKGGDAVKMKR</sequence>
<protein>
    <submittedName>
        <fullName evidence="1">Uncharacterized protein</fullName>
    </submittedName>
</protein>
<dbReference type="EMBL" id="MU005765">
    <property type="protein sequence ID" value="KAF2714042.1"/>
    <property type="molecule type" value="Genomic_DNA"/>
</dbReference>
<dbReference type="AlphaFoldDB" id="A0A6G1KNI9"/>
<evidence type="ECO:0000313" key="2">
    <source>
        <dbReference type="Proteomes" id="UP000799428"/>
    </source>
</evidence>
<proteinExistence type="predicted"/>
<accession>A0A6G1KNI9</accession>
<gene>
    <name evidence="1" type="ORF">K504DRAFT_450646</name>
</gene>
<keyword evidence="2" id="KW-1185">Reference proteome</keyword>
<dbReference type="Proteomes" id="UP000799428">
    <property type="component" value="Unassembled WGS sequence"/>
</dbReference>
<name>A0A6G1KNI9_9PLEO</name>